<protein>
    <submittedName>
        <fullName evidence="1">Uncharacterized protein</fullName>
    </submittedName>
</protein>
<evidence type="ECO:0000313" key="2">
    <source>
        <dbReference type="Proteomes" id="UP000316426"/>
    </source>
</evidence>
<name>A0A518KAV7_9BACT</name>
<dbReference type="KEGG" id="bmei:Spa11_31250"/>
<sequence>MAFNSNPPAHVWDAIDRQISQQFAAADQDRVKEMIRPFMEGDAKLAKYILLLSRGKINAVANYVESAKNDSRDIIFWVENPEESRLETPEKIEDFQKTCEWLGIGRDSELDRYKTQLESKAPDRRIPVLPDEPGIPKWVLLLVTCGVILFSFMIA</sequence>
<dbReference type="RefSeq" id="WP_145113741.1">
    <property type="nucleotide sequence ID" value="NZ_CP036349.1"/>
</dbReference>
<gene>
    <name evidence="1" type="ORF">Spa11_31250</name>
</gene>
<reference evidence="1 2" key="1">
    <citation type="submission" date="2019-02" db="EMBL/GenBank/DDBJ databases">
        <title>Deep-cultivation of Planctomycetes and their phenomic and genomic characterization uncovers novel biology.</title>
        <authorList>
            <person name="Wiegand S."/>
            <person name="Jogler M."/>
            <person name="Boedeker C."/>
            <person name="Pinto D."/>
            <person name="Vollmers J."/>
            <person name="Rivas-Marin E."/>
            <person name="Kohn T."/>
            <person name="Peeters S.H."/>
            <person name="Heuer A."/>
            <person name="Rast P."/>
            <person name="Oberbeckmann S."/>
            <person name="Bunk B."/>
            <person name="Jeske O."/>
            <person name="Meyerdierks A."/>
            <person name="Storesund J.E."/>
            <person name="Kallscheuer N."/>
            <person name="Luecker S."/>
            <person name="Lage O.M."/>
            <person name="Pohl T."/>
            <person name="Merkel B.J."/>
            <person name="Hornburger P."/>
            <person name="Mueller R.-W."/>
            <person name="Bruemmer F."/>
            <person name="Labrenz M."/>
            <person name="Spormann A.M."/>
            <person name="Op den Camp H."/>
            <person name="Overmann J."/>
            <person name="Amann R."/>
            <person name="Jetten M.S.M."/>
            <person name="Mascher T."/>
            <person name="Medema M.H."/>
            <person name="Devos D.P."/>
            <person name="Kaster A.-K."/>
            <person name="Ovreas L."/>
            <person name="Rohde M."/>
            <person name="Galperin M.Y."/>
            <person name="Jogler C."/>
        </authorList>
    </citation>
    <scope>NUCLEOTIDE SEQUENCE [LARGE SCALE GENOMIC DNA]</scope>
    <source>
        <strain evidence="1 2">Spa11</strain>
    </source>
</reference>
<dbReference type="EMBL" id="CP036349">
    <property type="protein sequence ID" value="QDV74916.1"/>
    <property type="molecule type" value="Genomic_DNA"/>
</dbReference>
<dbReference type="Proteomes" id="UP000316426">
    <property type="component" value="Chromosome"/>
</dbReference>
<organism evidence="1 2">
    <name type="scientific">Botrimarina mediterranea</name>
    <dbReference type="NCBI Taxonomy" id="2528022"/>
    <lineage>
        <taxon>Bacteria</taxon>
        <taxon>Pseudomonadati</taxon>
        <taxon>Planctomycetota</taxon>
        <taxon>Planctomycetia</taxon>
        <taxon>Pirellulales</taxon>
        <taxon>Lacipirellulaceae</taxon>
        <taxon>Botrimarina</taxon>
    </lineage>
</organism>
<dbReference type="AlphaFoldDB" id="A0A518KAV7"/>
<accession>A0A518KAV7</accession>
<evidence type="ECO:0000313" key="1">
    <source>
        <dbReference type="EMBL" id="QDV74916.1"/>
    </source>
</evidence>
<proteinExistence type="predicted"/>
<keyword evidence="2" id="KW-1185">Reference proteome</keyword>